<dbReference type="AlphaFoldDB" id="A0AAW2HGB9"/>
<dbReference type="EMBL" id="JARGDH010000005">
    <property type="protein sequence ID" value="KAL0268814.1"/>
    <property type="molecule type" value="Genomic_DNA"/>
</dbReference>
<comment type="caution">
    <text evidence="4">The sequence shown here is derived from an EMBL/GenBank/DDBJ whole genome shotgun (WGS) entry which is preliminary data.</text>
</comment>
<sequence>MSKSWRSLYLLCIALLCIKQALSETATMSKEGLQEEHLLPVRMTVAAAEGDYEGSGDFDVVPIHTLNNNVMERMTMKTEEEEDNKVVDSSEGDNSSAETVETIDEGSGFDEGTPKIAAIVEKEANSTTTEATLEETTENNAGKKQTEIEMTTVGEEEEEEVTTAKQEEEETTTIKTIETTTLRTIETSTMKTMETTTEKTETTVIPEAVTEEVVETTTEKKEETTTAAPEVVEIVQEETTARTETTTIAGTTTVAEETLAPTVKSAEPEPVTEVIQVKHVGPVMAAVPTTKIPEEATADVDNGTLHENLTAGTDTLLMKINSRLLDANEAILDNSKDPSRLGTYIVVSLILLSFLSLIGFILMKRRVQKRRKKSNLDQEALDTEKALLSLSEYKDHPDGMDEGKIKNNEITPIVIKSNSQINKFEKNTNFSSPKNLNTKANEKNVEKDNVLKENLTQVIIEDPTKDVEEEKAEKLIVRTHLDQDSIPKKPVIVNRTSLGCVPLSQD</sequence>
<protein>
    <submittedName>
        <fullName evidence="4">Uncharacterized protein</fullName>
    </submittedName>
</protein>
<keyword evidence="3" id="KW-0732">Signal</keyword>
<feature type="compositionally biased region" description="Basic and acidic residues" evidence="1">
    <location>
        <begin position="77"/>
        <end position="88"/>
    </location>
</feature>
<feature type="region of interest" description="Disordered" evidence="1">
    <location>
        <begin position="77"/>
        <end position="111"/>
    </location>
</feature>
<keyword evidence="2" id="KW-1133">Transmembrane helix</keyword>
<proteinExistence type="predicted"/>
<name>A0AAW2HGB9_9NEOP</name>
<feature type="chain" id="PRO_5044476979" evidence="3">
    <location>
        <begin position="24"/>
        <end position="506"/>
    </location>
</feature>
<reference evidence="4" key="1">
    <citation type="journal article" date="2024" name="Gigascience">
        <title>Chromosome-level genome of the poultry shaft louse Menopon gallinae provides insight into the host-switching and adaptive evolution of parasitic lice.</title>
        <authorList>
            <person name="Xu Y."/>
            <person name="Ma L."/>
            <person name="Liu S."/>
            <person name="Liang Y."/>
            <person name="Liu Q."/>
            <person name="He Z."/>
            <person name="Tian L."/>
            <person name="Duan Y."/>
            <person name="Cai W."/>
            <person name="Li H."/>
            <person name="Song F."/>
        </authorList>
    </citation>
    <scope>NUCLEOTIDE SEQUENCE</scope>
    <source>
        <strain evidence="4">Cailab_2023a</strain>
    </source>
</reference>
<keyword evidence="2" id="KW-0812">Transmembrane</keyword>
<evidence type="ECO:0000256" key="1">
    <source>
        <dbReference type="SAM" id="MobiDB-lite"/>
    </source>
</evidence>
<organism evidence="4">
    <name type="scientific">Menopon gallinae</name>
    <name type="common">poultry shaft louse</name>
    <dbReference type="NCBI Taxonomy" id="328185"/>
    <lineage>
        <taxon>Eukaryota</taxon>
        <taxon>Metazoa</taxon>
        <taxon>Ecdysozoa</taxon>
        <taxon>Arthropoda</taxon>
        <taxon>Hexapoda</taxon>
        <taxon>Insecta</taxon>
        <taxon>Pterygota</taxon>
        <taxon>Neoptera</taxon>
        <taxon>Paraneoptera</taxon>
        <taxon>Psocodea</taxon>
        <taxon>Troctomorpha</taxon>
        <taxon>Phthiraptera</taxon>
        <taxon>Amblycera</taxon>
        <taxon>Menoponidae</taxon>
        <taxon>Menopon</taxon>
    </lineage>
</organism>
<accession>A0AAW2HGB9</accession>
<keyword evidence="2" id="KW-0472">Membrane</keyword>
<evidence type="ECO:0000256" key="2">
    <source>
        <dbReference type="SAM" id="Phobius"/>
    </source>
</evidence>
<evidence type="ECO:0000256" key="3">
    <source>
        <dbReference type="SAM" id="SignalP"/>
    </source>
</evidence>
<dbReference type="EMBL" id="JARGDH010000005">
    <property type="protein sequence ID" value="KAL0268815.1"/>
    <property type="molecule type" value="Genomic_DNA"/>
</dbReference>
<gene>
    <name evidence="4" type="ORF">PYX00_010627</name>
</gene>
<feature type="signal peptide" evidence="3">
    <location>
        <begin position="1"/>
        <end position="23"/>
    </location>
</feature>
<evidence type="ECO:0000313" key="4">
    <source>
        <dbReference type="EMBL" id="KAL0268815.1"/>
    </source>
</evidence>
<feature type="transmembrane region" description="Helical" evidence="2">
    <location>
        <begin position="341"/>
        <end position="363"/>
    </location>
</feature>